<dbReference type="EMBL" id="VIFX01000016">
    <property type="protein sequence ID" value="TQR85952.1"/>
    <property type="molecule type" value="Genomic_DNA"/>
</dbReference>
<reference evidence="2 3" key="1">
    <citation type="submission" date="2018-10" db="EMBL/GenBank/DDBJ databases">
        <title>Draft genome of Mycobacterium hodleri strain B.</title>
        <authorList>
            <person name="Amande T.J."/>
            <person name="Mcgenity T.J."/>
        </authorList>
    </citation>
    <scope>NUCLEOTIDE SEQUENCE [LARGE SCALE GENOMIC DNA]</scope>
    <source>
        <strain evidence="2 3">B</strain>
    </source>
</reference>
<dbReference type="RefSeq" id="WP_142552725.1">
    <property type="nucleotide sequence ID" value="NZ_VIFX01000016.1"/>
</dbReference>
<dbReference type="Pfam" id="PF09490">
    <property type="entry name" value="CbtA"/>
    <property type="match status" value="1"/>
</dbReference>
<name>A0A544W198_9MYCO</name>
<evidence type="ECO:0000256" key="1">
    <source>
        <dbReference type="SAM" id="Phobius"/>
    </source>
</evidence>
<organism evidence="2 3">
    <name type="scientific">Mycolicibacterium hodleri</name>
    <dbReference type="NCBI Taxonomy" id="49897"/>
    <lineage>
        <taxon>Bacteria</taxon>
        <taxon>Bacillati</taxon>
        <taxon>Actinomycetota</taxon>
        <taxon>Actinomycetes</taxon>
        <taxon>Mycobacteriales</taxon>
        <taxon>Mycobacteriaceae</taxon>
        <taxon>Mycolicibacterium</taxon>
    </lineage>
</organism>
<feature type="transmembrane region" description="Helical" evidence="1">
    <location>
        <begin position="75"/>
        <end position="96"/>
    </location>
</feature>
<keyword evidence="3" id="KW-1185">Reference proteome</keyword>
<comment type="caution">
    <text evidence="2">The sequence shown here is derived from an EMBL/GenBank/DDBJ whole genome shotgun (WGS) entry which is preliminary data.</text>
</comment>
<protein>
    <submittedName>
        <fullName evidence="2">CbtA family protein</fullName>
    </submittedName>
</protein>
<dbReference type="Proteomes" id="UP000315759">
    <property type="component" value="Unassembled WGS sequence"/>
</dbReference>
<evidence type="ECO:0000313" key="3">
    <source>
        <dbReference type="Proteomes" id="UP000315759"/>
    </source>
</evidence>
<dbReference type="AlphaFoldDB" id="A0A544W198"/>
<evidence type="ECO:0000313" key="2">
    <source>
        <dbReference type="EMBL" id="TQR85952.1"/>
    </source>
</evidence>
<keyword evidence="1" id="KW-1133">Transmembrane helix</keyword>
<feature type="transmembrane region" description="Helical" evidence="1">
    <location>
        <begin position="232"/>
        <end position="250"/>
    </location>
</feature>
<keyword evidence="1" id="KW-0472">Membrane</keyword>
<dbReference type="InterPro" id="IPR012666">
    <property type="entry name" value="CbtA_put"/>
</dbReference>
<gene>
    <name evidence="2" type="ORF">D8S82_14330</name>
</gene>
<proteinExistence type="predicted"/>
<accession>A0A544W198</accession>
<feature type="transmembrane region" description="Helical" evidence="1">
    <location>
        <begin position="179"/>
        <end position="200"/>
    </location>
</feature>
<keyword evidence="1" id="KW-0812">Transmembrane</keyword>
<feature type="transmembrane region" description="Helical" evidence="1">
    <location>
        <begin position="147"/>
        <end position="167"/>
    </location>
</feature>
<sequence>MEKKYIGTGVASGLVAGLASFAYARLEISPLIDRAIGYEEGRSHAEAALTGEHGHEHEVFTRALQENVGAGVGTLVFGLVMGALFAVAFSVLMAVLHRRGVRVDARAAAALLAVAAFVSITVIPALAYPPNPPGVGVEDTIGDRTTAYLVIVVVSVVLAATAASAALRLAPRLGGWQSGIAATAGYLAATATVTALMPSFHEVPGPMEGSDGEIVYPGFPAEVLSDFRIDSLLTQAILWSVIAAGFAVMLPRTARHDSTAPFVGAAHGDR</sequence>
<feature type="transmembrane region" description="Helical" evidence="1">
    <location>
        <begin position="108"/>
        <end position="127"/>
    </location>
</feature>